<sequence length="861" mass="96951">MNHFTPCKDWLGSSYYPILTNWNTHTDCCDWNGVTCDLSTSDVIDIDVSCGMLQGIIHANTSLFNLPRLQKLNLAYNFFAGSQLPHEIGRFSNSLTHFNVSFCLFFGQIPGNIALFLKLVSFDMSVNQFTLEYHVFNNLLRNATNLEELSLINVNISLVLPDSLNISSSLKFLNLSNTGLQGKLPHYIFNLHSLEKLDLSYNSFTGDIPLEISLLPKLVFLDLSSNGIDNLRILPHVFENLLKNSTLLRDISLYQVNIGSVLPTYVNVSSLKSLDLRRTNLQGNLPDNIFNLRYLELLNLSENNLTGPLPSTLFTLPYVQAIRLNGNKFSGDVPFHLFDLPSLKWLILSRNQLAGLIDVNIFGKLPSLTYLDLSLNNFSGSLELDKFFSSLTNLEYLDLSYNGFSVTTKNANHYVNPGFKILKLASCKLKTFPESLRLMQNLVVLNLASNEIKGQILQWVVESNLIEGPFPPSICNMSSLLYLDMSNNSFGGLIPECAGNINSLFVMMNLANNQFQGTIPNVHEDCRYLEGLILNGNQLEGEVPSSFSKCQSLRVVDLGNNHLNGTFPEWLGELPNLQVLVLKSNKLRGIIRTSSSVKFSFPSLRVLDLSHNGFFGQLPIRYFQYSNGLKNMVKSNTKPEYLLLGSSYYSFVIAVKGVDQYFAQLWVEYTILDLSENNFEREIPDIIGKLNSLKVLNLSHNSLTGRIPNSLGRISEVESLDLSWNQLTRQIHQSLADIKGLGVLNISQNRLIGRIPEGTQFNTFDESSFARNSGLCGFPLPKKCSERTHKPQLEEHENLEEKNRFTWEVVTLGYGCGTLLGLVTGYLMLSTRKVKWFNAIADAGEHFILQRNKRKYVFIGR</sequence>
<evidence type="ECO:0000259" key="12">
    <source>
        <dbReference type="Pfam" id="PF08263"/>
    </source>
</evidence>
<dbReference type="InterPro" id="IPR046956">
    <property type="entry name" value="RLP23-like"/>
</dbReference>
<comment type="subcellular location">
    <subcellularLocation>
        <location evidence="1">Cell membrane</location>
        <topology evidence="1">Single-pass type I membrane protein</topology>
    </subcellularLocation>
</comment>
<dbReference type="InterPro" id="IPR003591">
    <property type="entry name" value="Leu-rich_rpt_typical-subtyp"/>
</dbReference>
<dbReference type="Pfam" id="PF23598">
    <property type="entry name" value="LRR_14"/>
    <property type="match status" value="1"/>
</dbReference>
<dbReference type="Proteomes" id="UP001151760">
    <property type="component" value="Unassembled WGS sequence"/>
</dbReference>
<accession>A0ABQ5DQC3</accession>
<keyword evidence="10" id="KW-0325">Glycoprotein</keyword>
<protein>
    <submittedName>
        <fullName evidence="14">Leucine-rich repeat-containing protein</fullName>
    </submittedName>
</protein>
<organism evidence="14 15">
    <name type="scientific">Tanacetum coccineum</name>
    <dbReference type="NCBI Taxonomy" id="301880"/>
    <lineage>
        <taxon>Eukaryota</taxon>
        <taxon>Viridiplantae</taxon>
        <taxon>Streptophyta</taxon>
        <taxon>Embryophyta</taxon>
        <taxon>Tracheophyta</taxon>
        <taxon>Spermatophyta</taxon>
        <taxon>Magnoliopsida</taxon>
        <taxon>eudicotyledons</taxon>
        <taxon>Gunneridae</taxon>
        <taxon>Pentapetalae</taxon>
        <taxon>asterids</taxon>
        <taxon>campanulids</taxon>
        <taxon>Asterales</taxon>
        <taxon>Asteraceae</taxon>
        <taxon>Asteroideae</taxon>
        <taxon>Anthemideae</taxon>
        <taxon>Anthemidinae</taxon>
        <taxon>Tanacetum</taxon>
    </lineage>
</organism>
<dbReference type="PRINTS" id="PR00019">
    <property type="entry name" value="LEURICHRPT"/>
</dbReference>
<feature type="transmembrane region" description="Helical" evidence="11">
    <location>
        <begin position="805"/>
        <end position="829"/>
    </location>
</feature>
<gene>
    <name evidence="14" type="ORF">Tco_0940442</name>
</gene>
<dbReference type="SUPFAM" id="SSF52058">
    <property type="entry name" value="L domain-like"/>
    <property type="match status" value="3"/>
</dbReference>
<evidence type="ECO:0000256" key="4">
    <source>
        <dbReference type="ARBA" id="ARBA00022614"/>
    </source>
</evidence>
<evidence type="ECO:0000256" key="2">
    <source>
        <dbReference type="ARBA" id="ARBA00009592"/>
    </source>
</evidence>
<name>A0ABQ5DQC3_9ASTR</name>
<evidence type="ECO:0000313" key="15">
    <source>
        <dbReference type="Proteomes" id="UP001151760"/>
    </source>
</evidence>
<dbReference type="InterPro" id="IPR001611">
    <property type="entry name" value="Leu-rich_rpt"/>
</dbReference>
<evidence type="ECO:0000256" key="10">
    <source>
        <dbReference type="ARBA" id="ARBA00023180"/>
    </source>
</evidence>
<dbReference type="PANTHER" id="PTHR48061">
    <property type="entry name" value="LEUCINE-RICH REPEAT RECEPTOR PROTEIN KINASE EMS1-LIKE-RELATED"/>
    <property type="match status" value="1"/>
</dbReference>
<evidence type="ECO:0000256" key="9">
    <source>
        <dbReference type="ARBA" id="ARBA00023136"/>
    </source>
</evidence>
<keyword evidence="3" id="KW-1003">Cell membrane</keyword>
<reference evidence="14" key="2">
    <citation type="submission" date="2022-01" db="EMBL/GenBank/DDBJ databases">
        <authorList>
            <person name="Yamashiro T."/>
            <person name="Shiraishi A."/>
            <person name="Satake H."/>
            <person name="Nakayama K."/>
        </authorList>
    </citation>
    <scope>NUCLEOTIDE SEQUENCE</scope>
</reference>
<evidence type="ECO:0000256" key="11">
    <source>
        <dbReference type="SAM" id="Phobius"/>
    </source>
</evidence>
<dbReference type="InterPro" id="IPR055414">
    <property type="entry name" value="LRR_R13L4/SHOC2-like"/>
</dbReference>
<dbReference type="PROSITE" id="PS51450">
    <property type="entry name" value="LRR"/>
    <property type="match status" value="2"/>
</dbReference>
<comment type="caution">
    <text evidence="14">The sequence shown here is derived from an EMBL/GenBank/DDBJ whole genome shotgun (WGS) entry which is preliminary data.</text>
</comment>
<feature type="domain" description="Disease resistance R13L4/SHOC-2-like LRR" evidence="13">
    <location>
        <begin position="266"/>
        <end position="458"/>
    </location>
</feature>
<keyword evidence="9 11" id="KW-0472">Membrane</keyword>
<reference evidence="14" key="1">
    <citation type="journal article" date="2022" name="Int. J. Mol. Sci.">
        <title>Draft Genome of Tanacetum Coccineum: Genomic Comparison of Closely Related Tanacetum-Family Plants.</title>
        <authorList>
            <person name="Yamashiro T."/>
            <person name="Shiraishi A."/>
            <person name="Nakayama K."/>
            <person name="Satake H."/>
        </authorList>
    </citation>
    <scope>NUCLEOTIDE SEQUENCE</scope>
</reference>
<dbReference type="PANTHER" id="PTHR48061:SF2">
    <property type="entry name" value="RECEPTOR LIKE PROTEIN 30-LIKE"/>
    <property type="match status" value="1"/>
</dbReference>
<evidence type="ECO:0000256" key="6">
    <source>
        <dbReference type="ARBA" id="ARBA00022729"/>
    </source>
</evidence>
<evidence type="ECO:0000256" key="8">
    <source>
        <dbReference type="ARBA" id="ARBA00022989"/>
    </source>
</evidence>
<keyword evidence="6" id="KW-0732">Signal</keyword>
<dbReference type="Gene3D" id="3.80.10.10">
    <property type="entry name" value="Ribonuclease Inhibitor"/>
    <property type="match status" value="4"/>
</dbReference>
<keyword evidence="15" id="KW-1185">Reference proteome</keyword>
<evidence type="ECO:0000313" key="14">
    <source>
        <dbReference type="EMBL" id="GJT40577.1"/>
    </source>
</evidence>
<keyword evidence="4" id="KW-0433">Leucine-rich repeat</keyword>
<keyword evidence="7" id="KW-0677">Repeat</keyword>
<dbReference type="Pfam" id="PF08263">
    <property type="entry name" value="LRRNT_2"/>
    <property type="match status" value="1"/>
</dbReference>
<feature type="domain" description="Leucine-rich repeat-containing N-terminal plant-type" evidence="12">
    <location>
        <begin position="18"/>
        <end position="37"/>
    </location>
</feature>
<dbReference type="InterPro" id="IPR013210">
    <property type="entry name" value="LRR_N_plant-typ"/>
</dbReference>
<dbReference type="InterPro" id="IPR032675">
    <property type="entry name" value="LRR_dom_sf"/>
</dbReference>
<evidence type="ECO:0000256" key="1">
    <source>
        <dbReference type="ARBA" id="ARBA00004251"/>
    </source>
</evidence>
<evidence type="ECO:0000256" key="7">
    <source>
        <dbReference type="ARBA" id="ARBA00022737"/>
    </source>
</evidence>
<evidence type="ECO:0000259" key="13">
    <source>
        <dbReference type="Pfam" id="PF23598"/>
    </source>
</evidence>
<dbReference type="Pfam" id="PF13855">
    <property type="entry name" value="LRR_8"/>
    <property type="match status" value="2"/>
</dbReference>
<keyword evidence="5 11" id="KW-0812">Transmembrane</keyword>
<keyword evidence="8 11" id="KW-1133">Transmembrane helix</keyword>
<dbReference type="Pfam" id="PF00560">
    <property type="entry name" value="LRR_1"/>
    <property type="match status" value="4"/>
</dbReference>
<proteinExistence type="inferred from homology"/>
<dbReference type="EMBL" id="BQNB010015486">
    <property type="protein sequence ID" value="GJT40577.1"/>
    <property type="molecule type" value="Genomic_DNA"/>
</dbReference>
<evidence type="ECO:0000256" key="3">
    <source>
        <dbReference type="ARBA" id="ARBA00022475"/>
    </source>
</evidence>
<evidence type="ECO:0000256" key="5">
    <source>
        <dbReference type="ARBA" id="ARBA00022692"/>
    </source>
</evidence>
<comment type="similarity">
    <text evidence="2">Belongs to the RLP family.</text>
</comment>
<dbReference type="SMART" id="SM00369">
    <property type="entry name" value="LRR_TYP"/>
    <property type="match status" value="12"/>
</dbReference>